<evidence type="ECO:0000313" key="1">
    <source>
        <dbReference type="EMBL" id="KAJ3555345.1"/>
    </source>
</evidence>
<gene>
    <name evidence="1" type="ORF">NM688_g2628</name>
</gene>
<reference evidence="1" key="1">
    <citation type="submission" date="2022-07" db="EMBL/GenBank/DDBJ databases">
        <title>Genome Sequence of Phlebia brevispora.</title>
        <authorList>
            <person name="Buettner E."/>
        </authorList>
    </citation>
    <scope>NUCLEOTIDE SEQUENCE</scope>
    <source>
        <strain evidence="1">MPL23</strain>
    </source>
</reference>
<comment type="caution">
    <text evidence="1">The sequence shown here is derived from an EMBL/GenBank/DDBJ whole genome shotgun (WGS) entry which is preliminary data.</text>
</comment>
<dbReference type="EMBL" id="JANHOG010000340">
    <property type="protein sequence ID" value="KAJ3555345.1"/>
    <property type="molecule type" value="Genomic_DNA"/>
</dbReference>
<evidence type="ECO:0000313" key="2">
    <source>
        <dbReference type="Proteomes" id="UP001148662"/>
    </source>
</evidence>
<keyword evidence="2" id="KW-1185">Reference proteome</keyword>
<dbReference type="Proteomes" id="UP001148662">
    <property type="component" value="Unassembled WGS sequence"/>
</dbReference>
<organism evidence="1 2">
    <name type="scientific">Phlebia brevispora</name>
    <dbReference type="NCBI Taxonomy" id="194682"/>
    <lineage>
        <taxon>Eukaryota</taxon>
        <taxon>Fungi</taxon>
        <taxon>Dikarya</taxon>
        <taxon>Basidiomycota</taxon>
        <taxon>Agaricomycotina</taxon>
        <taxon>Agaricomycetes</taxon>
        <taxon>Polyporales</taxon>
        <taxon>Meruliaceae</taxon>
        <taxon>Phlebia</taxon>
    </lineage>
</organism>
<protein>
    <submittedName>
        <fullName evidence="1">Uncharacterized protein</fullName>
    </submittedName>
</protein>
<accession>A0ACC1T8R1</accession>
<sequence length="349" mass="38968">MPICTSCTHAIEFLYTIYDSADNLRLEQCSACHAFADPYVEHDTLTLWIDLILLKRDVYRHLLFNRGIGARKLGRDPAKTSDVTDNRTDTRSNNSTSNEKAQQNREKERWLHINKLGFALVSVDAFIRWAHLSSSLPRAPQTTDIASWNHEAVGYYLRIWIGCLIETVGFHAGVILASFLVLQSLALAKLREKPPLGHEKSQNQKQTGISTEFRYSHIPLSLLYSSLNKLFLLVLLAIWRPASVSSSSEPTHSLPAQYNGTQIFTNPLIVGALELLDDDKLDREWVVRNILGGIAAGFGLRVVLDCHPIFTTIVILVGWVVKTALANIVSGWAGTRHKIVIAADIFASV</sequence>
<proteinExistence type="predicted"/>
<name>A0ACC1T8R1_9APHY</name>